<feature type="non-terminal residue" evidence="1">
    <location>
        <position position="106"/>
    </location>
</feature>
<evidence type="ECO:0000313" key="1">
    <source>
        <dbReference type="EMBL" id="KRX15896.1"/>
    </source>
</evidence>
<dbReference type="AlphaFoldDB" id="A0A0V0RNK9"/>
<protein>
    <submittedName>
        <fullName evidence="1">Uncharacterized protein</fullName>
    </submittedName>
</protein>
<name>A0A0V0RNK9_9BILA</name>
<sequence length="106" mass="13064">LYSVRWHVIFCWPTNNWRTSLLNSLHVNMIQKYWNSNRIKNFGNVKQHEEKRLEKFFFDRYVEFETLFMVCMAYHEKSMNKNVMSLNGWNWMSQRSTIMTLDSVTR</sequence>
<feature type="non-terminal residue" evidence="1">
    <location>
        <position position="1"/>
    </location>
</feature>
<organism evidence="1 2">
    <name type="scientific">Trichinella nelsoni</name>
    <dbReference type="NCBI Taxonomy" id="6336"/>
    <lineage>
        <taxon>Eukaryota</taxon>
        <taxon>Metazoa</taxon>
        <taxon>Ecdysozoa</taxon>
        <taxon>Nematoda</taxon>
        <taxon>Enoplea</taxon>
        <taxon>Dorylaimia</taxon>
        <taxon>Trichinellida</taxon>
        <taxon>Trichinellidae</taxon>
        <taxon>Trichinella</taxon>
    </lineage>
</organism>
<proteinExistence type="predicted"/>
<evidence type="ECO:0000313" key="2">
    <source>
        <dbReference type="Proteomes" id="UP000054630"/>
    </source>
</evidence>
<accession>A0A0V0RNK9</accession>
<reference evidence="1 2" key="1">
    <citation type="submission" date="2015-01" db="EMBL/GenBank/DDBJ databases">
        <title>Evolution of Trichinella species and genotypes.</title>
        <authorList>
            <person name="Korhonen P.K."/>
            <person name="Edoardo P."/>
            <person name="Giuseppe L.R."/>
            <person name="Gasser R.B."/>
        </authorList>
    </citation>
    <scope>NUCLEOTIDE SEQUENCE [LARGE SCALE GENOMIC DNA]</scope>
    <source>
        <strain evidence="1">ISS37</strain>
    </source>
</reference>
<dbReference type="EMBL" id="JYDL01000119">
    <property type="protein sequence ID" value="KRX15896.1"/>
    <property type="molecule type" value="Genomic_DNA"/>
</dbReference>
<gene>
    <name evidence="1" type="ORF">T07_3747</name>
</gene>
<dbReference type="Proteomes" id="UP000054630">
    <property type="component" value="Unassembled WGS sequence"/>
</dbReference>
<comment type="caution">
    <text evidence="1">The sequence shown here is derived from an EMBL/GenBank/DDBJ whole genome shotgun (WGS) entry which is preliminary data.</text>
</comment>
<keyword evidence="2" id="KW-1185">Reference proteome</keyword>